<organism evidence="1 2">
    <name type="scientific">Actinomadura luteofluorescens</name>
    <dbReference type="NCBI Taxonomy" id="46163"/>
    <lineage>
        <taxon>Bacteria</taxon>
        <taxon>Bacillati</taxon>
        <taxon>Actinomycetota</taxon>
        <taxon>Actinomycetes</taxon>
        <taxon>Streptosporangiales</taxon>
        <taxon>Thermomonosporaceae</taxon>
        <taxon>Actinomadura</taxon>
    </lineage>
</organism>
<protein>
    <submittedName>
        <fullName evidence="1">Uncharacterized protein</fullName>
    </submittedName>
</protein>
<dbReference type="EMBL" id="JACCBA010000001">
    <property type="protein sequence ID" value="NYD51347.1"/>
    <property type="molecule type" value="Genomic_DNA"/>
</dbReference>
<dbReference type="Proteomes" id="UP000529783">
    <property type="component" value="Unassembled WGS sequence"/>
</dbReference>
<proteinExistence type="predicted"/>
<dbReference type="RefSeq" id="WP_179847753.1">
    <property type="nucleotide sequence ID" value="NZ_JACCBA010000001.1"/>
</dbReference>
<gene>
    <name evidence="1" type="ORF">BJY14_007330</name>
</gene>
<dbReference type="AlphaFoldDB" id="A0A7Y9EP75"/>
<comment type="caution">
    <text evidence="1">The sequence shown here is derived from an EMBL/GenBank/DDBJ whole genome shotgun (WGS) entry which is preliminary data.</text>
</comment>
<sequence>MSERRETPPPWSPAISTECPVGVAHQAWIEASIAWFVREFGREPALRPIVLPRLDLYPSGYTGTPKQIDDVVARMCGLMGIDRSELIVELFDREGEDATASEGTRAVGHYYVEDGRAVIGLDVTEASDAPYLIAVIAHELCHVRLLGEERITTGRKDHERLTDLLTVYFGFGVFSTNAALRFGETSRGFSVQPLGDLDERTLNAARNDGYSRLGYLTEREFGYAMACYAWLRGETEPPWAGHLDPGPRAFLRQGLAYLTRSAPPGEFPTRPSRGVPVTVRVISKTGPAWLGGLHLTVRPASWPPDAPGHGPPHPV</sequence>
<evidence type="ECO:0000313" key="2">
    <source>
        <dbReference type="Proteomes" id="UP000529783"/>
    </source>
</evidence>
<name>A0A7Y9EP75_9ACTN</name>
<accession>A0A7Y9EP75</accession>
<keyword evidence="2" id="KW-1185">Reference proteome</keyword>
<evidence type="ECO:0000313" key="1">
    <source>
        <dbReference type="EMBL" id="NYD51347.1"/>
    </source>
</evidence>
<reference evidence="1 2" key="1">
    <citation type="submission" date="2020-07" db="EMBL/GenBank/DDBJ databases">
        <title>Sequencing the genomes of 1000 actinobacteria strains.</title>
        <authorList>
            <person name="Klenk H.-P."/>
        </authorList>
    </citation>
    <scope>NUCLEOTIDE SEQUENCE [LARGE SCALE GENOMIC DNA]</scope>
    <source>
        <strain evidence="1 2">DSM 40398</strain>
    </source>
</reference>